<dbReference type="GO" id="GO:0005506">
    <property type="term" value="F:iron ion binding"/>
    <property type="evidence" value="ECO:0007669"/>
    <property type="project" value="InterPro"/>
</dbReference>
<keyword evidence="17 19" id="KW-0406">Ion transport</keyword>
<dbReference type="GO" id="GO:0020037">
    <property type="term" value="F:heme binding"/>
    <property type="evidence" value="ECO:0007669"/>
    <property type="project" value="InterPro"/>
</dbReference>
<dbReference type="PIRSF" id="PIRSF000006">
    <property type="entry name" value="Cbb3-Cox_fixP"/>
    <property type="match status" value="1"/>
</dbReference>
<keyword evidence="25" id="KW-1185">Reference proteome</keyword>
<evidence type="ECO:0000256" key="6">
    <source>
        <dbReference type="ARBA" id="ARBA00022519"/>
    </source>
</evidence>
<dbReference type="InterPro" id="IPR004678">
    <property type="entry name" value="Cyt_c_oxidase_cbb3_su3"/>
</dbReference>
<keyword evidence="6 19" id="KW-0997">Cell inner membrane</keyword>
<dbReference type="PANTHER" id="PTHR33751:SF1">
    <property type="entry name" value="CBB3-TYPE CYTOCHROME C OXIDASE SUBUNIT FIXP"/>
    <property type="match status" value="1"/>
</dbReference>
<evidence type="ECO:0000313" key="25">
    <source>
        <dbReference type="Proteomes" id="UP000239504"/>
    </source>
</evidence>
<feature type="binding site" description="axial binding residue" evidence="20">
    <location>
        <position position="222"/>
    </location>
    <ligand>
        <name>heme c</name>
        <dbReference type="ChEBI" id="CHEBI:61717"/>
        <label>2</label>
    </ligand>
    <ligandPart>
        <name>Fe</name>
        <dbReference type="ChEBI" id="CHEBI:18248"/>
    </ligandPart>
</feature>
<dbReference type="GO" id="GO:0009055">
    <property type="term" value="F:electron transfer activity"/>
    <property type="evidence" value="ECO:0007669"/>
    <property type="project" value="InterPro"/>
</dbReference>
<comment type="subunit">
    <text evidence="19">Component of the cbb3-type cytochrome c oxidase.</text>
</comment>
<evidence type="ECO:0000256" key="4">
    <source>
        <dbReference type="ARBA" id="ARBA00022448"/>
    </source>
</evidence>
<feature type="binding site" description="covalent" evidence="21">
    <location>
        <position position="125"/>
    </location>
    <ligand>
        <name>heme c</name>
        <dbReference type="ChEBI" id="CHEBI:61717"/>
        <label>1</label>
    </ligand>
</feature>
<feature type="binding site" description="axial binding residue" evidence="20">
    <location>
        <position position="263"/>
    </location>
    <ligand>
        <name>heme c</name>
        <dbReference type="ChEBI" id="CHEBI:61717"/>
        <label>1</label>
    </ligand>
    <ligandPart>
        <name>Fe</name>
        <dbReference type="ChEBI" id="CHEBI:18248"/>
    </ligandPart>
</feature>
<evidence type="ECO:0000256" key="20">
    <source>
        <dbReference type="PIRSR" id="PIRSR000006-1"/>
    </source>
</evidence>
<comment type="pathway">
    <text evidence="2 19">Energy metabolism; oxidative phosphorylation.</text>
</comment>
<dbReference type="UniPathway" id="UPA00705"/>
<comment type="similarity">
    <text evidence="3 19">Belongs to the CcoP / FixP family.</text>
</comment>
<feature type="transmembrane region" description="Helical" evidence="22">
    <location>
        <begin position="32"/>
        <end position="50"/>
    </location>
</feature>
<keyword evidence="18 19" id="KW-0472">Membrane</keyword>
<evidence type="ECO:0000256" key="22">
    <source>
        <dbReference type="SAM" id="Phobius"/>
    </source>
</evidence>
<keyword evidence="15 19" id="KW-0560">Oxidoreductase</keyword>
<feature type="binding site" description="covalent" evidence="21">
    <location>
        <position position="122"/>
    </location>
    <ligand>
        <name>heme c</name>
        <dbReference type="ChEBI" id="CHEBI:61717"/>
        <label>1</label>
    </ligand>
</feature>
<dbReference type="Pfam" id="PF13442">
    <property type="entry name" value="Cytochrome_CBB3"/>
    <property type="match status" value="1"/>
</dbReference>
<evidence type="ECO:0000256" key="21">
    <source>
        <dbReference type="PIRSR" id="PIRSR000006-2"/>
    </source>
</evidence>
<evidence type="ECO:0000256" key="5">
    <source>
        <dbReference type="ARBA" id="ARBA00022475"/>
    </source>
</evidence>
<evidence type="ECO:0000256" key="16">
    <source>
        <dbReference type="ARBA" id="ARBA00023004"/>
    </source>
</evidence>
<dbReference type="InterPro" id="IPR050597">
    <property type="entry name" value="Cytochrome_c_Oxidase_Subunit"/>
</dbReference>
<feature type="binding site" description="covalent" evidence="21">
    <location>
        <position position="221"/>
    </location>
    <ligand>
        <name>heme c</name>
        <dbReference type="ChEBI" id="CHEBI:61717"/>
        <label>2</label>
    </ligand>
</feature>
<dbReference type="RefSeq" id="WP_104828518.1">
    <property type="nucleotide sequence ID" value="NZ_PJCH01000003.1"/>
</dbReference>
<dbReference type="NCBIfam" id="TIGR00782">
    <property type="entry name" value="ccoP"/>
    <property type="match status" value="1"/>
</dbReference>
<evidence type="ECO:0000256" key="3">
    <source>
        <dbReference type="ARBA" id="ARBA00006113"/>
    </source>
</evidence>
<dbReference type="PRINTS" id="PR00605">
    <property type="entry name" value="CYTCHROMECIC"/>
</dbReference>
<reference evidence="24 25" key="1">
    <citation type="submission" date="2017-12" db="EMBL/GenBank/DDBJ databases">
        <authorList>
            <person name="Hurst M.R.H."/>
        </authorList>
    </citation>
    <scope>NUCLEOTIDE SEQUENCE [LARGE SCALE GENOMIC DNA]</scope>
    <source>
        <strain evidence="24 25">SY-3-19</strain>
    </source>
</reference>
<keyword evidence="9 22" id="KW-0812">Transmembrane</keyword>
<evidence type="ECO:0000256" key="15">
    <source>
        <dbReference type="ARBA" id="ARBA00023002"/>
    </source>
</evidence>
<evidence type="ECO:0000256" key="10">
    <source>
        <dbReference type="ARBA" id="ARBA00022723"/>
    </source>
</evidence>
<dbReference type="InterPro" id="IPR036909">
    <property type="entry name" value="Cyt_c-like_dom_sf"/>
</dbReference>
<comment type="function">
    <text evidence="19">C-type cytochrome. Part of the cbb3-type cytochrome c oxidase complex.</text>
</comment>
<evidence type="ECO:0000256" key="18">
    <source>
        <dbReference type="ARBA" id="ARBA00023136"/>
    </source>
</evidence>
<feature type="binding site" description="axial binding residue" evidence="20">
    <location>
        <position position="173"/>
    </location>
    <ligand>
        <name>heme c</name>
        <dbReference type="ChEBI" id="CHEBI:61717"/>
        <label>2</label>
    </ligand>
    <ligandPart>
        <name>Fe</name>
        <dbReference type="ChEBI" id="CHEBI:18248"/>
    </ligandPart>
</feature>
<dbReference type="Pfam" id="PF00034">
    <property type="entry name" value="Cytochrom_C"/>
    <property type="match status" value="1"/>
</dbReference>
<dbReference type="InterPro" id="IPR038414">
    <property type="entry name" value="CcoP_N_sf"/>
</dbReference>
<evidence type="ECO:0000256" key="13">
    <source>
        <dbReference type="ARBA" id="ARBA00022982"/>
    </source>
</evidence>
<gene>
    <name evidence="24" type="primary">ccoP</name>
    <name evidence="24" type="ORF">CW354_02665</name>
</gene>
<comment type="subcellular location">
    <subcellularLocation>
        <location evidence="1 19">Cell inner membrane</location>
    </subcellularLocation>
</comment>
<evidence type="ECO:0000256" key="19">
    <source>
        <dbReference type="PIRNR" id="PIRNR000006"/>
    </source>
</evidence>
<dbReference type="GO" id="GO:0006119">
    <property type="term" value="P:oxidative phosphorylation"/>
    <property type="evidence" value="ECO:0007669"/>
    <property type="project" value="UniProtKB-UniPathway"/>
</dbReference>
<evidence type="ECO:0000256" key="17">
    <source>
        <dbReference type="ARBA" id="ARBA00023065"/>
    </source>
</evidence>
<dbReference type="Proteomes" id="UP000239504">
    <property type="component" value="Unassembled WGS sequence"/>
</dbReference>
<dbReference type="SUPFAM" id="SSF46626">
    <property type="entry name" value="Cytochrome c"/>
    <property type="match status" value="2"/>
</dbReference>
<evidence type="ECO:0000256" key="8">
    <source>
        <dbReference type="ARBA" id="ARBA00022660"/>
    </source>
</evidence>
<dbReference type="OrthoDB" id="9811281at2"/>
<evidence type="ECO:0000259" key="23">
    <source>
        <dbReference type="PROSITE" id="PS51007"/>
    </source>
</evidence>
<keyword evidence="14 22" id="KW-1133">Transmembrane helix</keyword>
<dbReference type="GO" id="GO:1902600">
    <property type="term" value="P:proton transmembrane transport"/>
    <property type="evidence" value="ECO:0007669"/>
    <property type="project" value="UniProtKB-KW"/>
</dbReference>
<dbReference type="InterPro" id="IPR008168">
    <property type="entry name" value="Cyt_C_IC"/>
</dbReference>
<comment type="caution">
    <text evidence="24">The sequence shown here is derived from an EMBL/GenBank/DDBJ whole genome shotgun (WGS) entry which is preliminary data.</text>
</comment>
<name>A0A2S7K8S0_9PROT</name>
<dbReference type="GO" id="GO:0016491">
    <property type="term" value="F:oxidoreductase activity"/>
    <property type="evidence" value="ECO:0007669"/>
    <property type="project" value="UniProtKB-KW"/>
</dbReference>
<protein>
    <recommendedName>
        <fullName evidence="19">Cbb3-type cytochrome c oxidase subunit</fullName>
    </recommendedName>
</protein>
<dbReference type="Gene3D" id="1.10.760.10">
    <property type="entry name" value="Cytochrome c-like domain"/>
    <property type="match status" value="2"/>
</dbReference>
<evidence type="ECO:0000256" key="14">
    <source>
        <dbReference type="ARBA" id="ARBA00022989"/>
    </source>
</evidence>
<sequence>MAEKEIDQPTGVETTGHEWDGIKELNNPLPRWWVIVFYISIIWSVIYWVFMPSWPGINGYLKGVRNHTERANVEASMAELAAARSDQMSRLLAVDNLGEIENDPELLQYTLKAGESIFGDNCATCHGAGGQGFKGYPALVDDAWLWGGSLEDIQQTIRYGIRSGHPDARLNTMQAFGRDGILSSSQISDLVEYVTSLSGREADEAAAARGAQTFAQTCATCHGPEGRGDPAQGAPNLTDHIWLYGGDKITLQETLYQGRGGVMPAWSDRLSEEQIAALAVYVHSLGGGE</sequence>
<dbReference type="AlphaFoldDB" id="A0A2S7K8S0"/>
<keyword evidence="16 19" id="KW-0408">Iron</keyword>
<feature type="binding site" description="covalent" evidence="21">
    <location>
        <position position="218"/>
    </location>
    <ligand>
        <name>heme c</name>
        <dbReference type="ChEBI" id="CHEBI:61717"/>
        <label>2</label>
    </ligand>
</feature>
<feature type="binding site" description="axial binding residue" evidence="20">
    <location>
        <position position="126"/>
    </location>
    <ligand>
        <name>heme c</name>
        <dbReference type="ChEBI" id="CHEBI:61717"/>
        <label>1</label>
    </ligand>
    <ligandPart>
        <name>Fe</name>
        <dbReference type="ChEBI" id="CHEBI:18248"/>
    </ligandPart>
</feature>
<evidence type="ECO:0000256" key="7">
    <source>
        <dbReference type="ARBA" id="ARBA00022617"/>
    </source>
</evidence>
<evidence type="ECO:0000256" key="11">
    <source>
        <dbReference type="ARBA" id="ARBA00022737"/>
    </source>
</evidence>
<keyword evidence="5 19" id="KW-1003">Cell membrane</keyword>
<comment type="cofactor">
    <cofactor evidence="19 21">
        <name>heme c</name>
        <dbReference type="ChEBI" id="CHEBI:61717"/>
    </cofactor>
    <text evidence="19 21">Binds 2 heme C groups per subunit.</text>
</comment>
<dbReference type="PROSITE" id="PS51007">
    <property type="entry name" value="CYTC"/>
    <property type="match status" value="2"/>
</dbReference>
<keyword evidence="10 19" id="KW-0479">Metal-binding</keyword>
<keyword evidence="12 19" id="KW-0375">Hydrogen ion transport</keyword>
<evidence type="ECO:0000256" key="12">
    <source>
        <dbReference type="ARBA" id="ARBA00022781"/>
    </source>
</evidence>
<keyword evidence="8 19" id="KW-0679">Respiratory chain</keyword>
<dbReference type="Gene3D" id="6.10.280.130">
    <property type="match status" value="1"/>
</dbReference>
<dbReference type="GO" id="GO:0005886">
    <property type="term" value="C:plasma membrane"/>
    <property type="evidence" value="ECO:0007669"/>
    <property type="project" value="UniProtKB-SubCell"/>
</dbReference>
<keyword evidence="13 19" id="KW-0249">Electron transport</keyword>
<feature type="domain" description="Cytochrome c" evidence="23">
    <location>
        <begin position="205"/>
        <end position="286"/>
    </location>
</feature>
<dbReference type="Pfam" id="PF14715">
    <property type="entry name" value="FixP_N"/>
    <property type="match status" value="1"/>
</dbReference>
<evidence type="ECO:0000313" key="24">
    <source>
        <dbReference type="EMBL" id="PQA88881.1"/>
    </source>
</evidence>
<feature type="domain" description="Cytochrome c" evidence="23">
    <location>
        <begin position="109"/>
        <end position="198"/>
    </location>
</feature>
<dbReference type="InterPro" id="IPR009056">
    <property type="entry name" value="Cyt_c-like_dom"/>
</dbReference>
<dbReference type="EMBL" id="PJCH01000003">
    <property type="protein sequence ID" value="PQA88881.1"/>
    <property type="molecule type" value="Genomic_DNA"/>
</dbReference>
<proteinExistence type="inferred from homology"/>
<dbReference type="PANTHER" id="PTHR33751">
    <property type="entry name" value="CBB3-TYPE CYTOCHROME C OXIDASE SUBUNIT FIXP"/>
    <property type="match status" value="1"/>
</dbReference>
<evidence type="ECO:0000256" key="2">
    <source>
        <dbReference type="ARBA" id="ARBA00004673"/>
    </source>
</evidence>
<keyword evidence="4 19" id="KW-0813">Transport</keyword>
<evidence type="ECO:0000256" key="1">
    <source>
        <dbReference type="ARBA" id="ARBA00004533"/>
    </source>
</evidence>
<dbReference type="InterPro" id="IPR032858">
    <property type="entry name" value="CcoP_N"/>
</dbReference>
<accession>A0A2S7K8S0</accession>
<keyword evidence="7 19" id="KW-0349">Heme</keyword>
<evidence type="ECO:0000256" key="9">
    <source>
        <dbReference type="ARBA" id="ARBA00022692"/>
    </source>
</evidence>
<keyword evidence="11" id="KW-0677">Repeat</keyword>
<organism evidence="24 25">
    <name type="scientific">Hyphococcus luteus</name>
    <dbReference type="NCBI Taxonomy" id="2058213"/>
    <lineage>
        <taxon>Bacteria</taxon>
        <taxon>Pseudomonadati</taxon>
        <taxon>Pseudomonadota</taxon>
        <taxon>Alphaproteobacteria</taxon>
        <taxon>Parvularculales</taxon>
        <taxon>Parvularculaceae</taxon>
        <taxon>Hyphococcus</taxon>
    </lineage>
</organism>